<accession>A0ABV6JDF3</accession>
<gene>
    <name evidence="2" type="ORF">ACFFJ8_21560</name>
</gene>
<protein>
    <recommendedName>
        <fullName evidence="4">Copper amine oxidase-like N-terminal domain-containing protein</fullName>
    </recommendedName>
</protein>
<proteinExistence type="predicted"/>
<evidence type="ECO:0000256" key="1">
    <source>
        <dbReference type="SAM" id="MobiDB-lite"/>
    </source>
</evidence>
<sequence>MNMNFQWVNQHAKRWISTAVISPILLISITIALIVNPVQVEAAGQSDSISSSWSYSNAYQDPDTGITLVNVYNMGANRILMLDADGVWSKLPSHYNQMWYVTGLSRIAINPSYNIARMEFDTLYFDFERKAIVSGGLYMTSPGYAYGTRKESPYTFPPNSAMLIKNNHSGVIREMDVTRFDYRHLQWLQDGTFITYRFNEEAKENEIVIGNPDTGTIQRLMLGTIRRVNAETNLLAYVKNEPERIWYVHDLTTGKERKLSSESEKSSLFPESIQADPKPPGKLTLPDVDQLPEYKPAFEYENEAVLKVNGQQYTLPYAFISGTSVFIPVRPLLSDLGIELTTTKTQQTSSYTLRRGNAALTLTSTEVRIYSDRLFITTDHLQKLGVSNPAVEWIK</sequence>
<evidence type="ECO:0000313" key="2">
    <source>
        <dbReference type="EMBL" id="MFC0393946.1"/>
    </source>
</evidence>
<dbReference type="RefSeq" id="WP_204822500.1">
    <property type="nucleotide sequence ID" value="NZ_JANHOF010000025.1"/>
</dbReference>
<dbReference type="Proteomes" id="UP001589818">
    <property type="component" value="Unassembled WGS sequence"/>
</dbReference>
<feature type="region of interest" description="Disordered" evidence="1">
    <location>
        <begin position="258"/>
        <end position="280"/>
    </location>
</feature>
<evidence type="ECO:0000313" key="3">
    <source>
        <dbReference type="Proteomes" id="UP001589818"/>
    </source>
</evidence>
<keyword evidence="3" id="KW-1185">Reference proteome</keyword>
<name>A0ABV6JDF3_9BACL</name>
<organism evidence="2 3">
    <name type="scientific">Paenibacillus mendelii</name>
    <dbReference type="NCBI Taxonomy" id="206163"/>
    <lineage>
        <taxon>Bacteria</taxon>
        <taxon>Bacillati</taxon>
        <taxon>Bacillota</taxon>
        <taxon>Bacilli</taxon>
        <taxon>Bacillales</taxon>
        <taxon>Paenibacillaceae</taxon>
        <taxon>Paenibacillus</taxon>
    </lineage>
</organism>
<reference evidence="2 3" key="1">
    <citation type="submission" date="2024-09" db="EMBL/GenBank/DDBJ databases">
        <authorList>
            <person name="Sun Q."/>
            <person name="Mori K."/>
        </authorList>
    </citation>
    <scope>NUCLEOTIDE SEQUENCE [LARGE SCALE GENOMIC DNA]</scope>
    <source>
        <strain evidence="2 3">CCM 4839</strain>
    </source>
</reference>
<evidence type="ECO:0008006" key="4">
    <source>
        <dbReference type="Google" id="ProtNLM"/>
    </source>
</evidence>
<dbReference type="EMBL" id="JBHLVF010000036">
    <property type="protein sequence ID" value="MFC0393946.1"/>
    <property type="molecule type" value="Genomic_DNA"/>
</dbReference>
<comment type="caution">
    <text evidence="2">The sequence shown here is derived from an EMBL/GenBank/DDBJ whole genome shotgun (WGS) entry which is preliminary data.</text>
</comment>